<comment type="caution">
    <text evidence="13">The sequence shown here is derived from an EMBL/GenBank/DDBJ whole genome shotgun (WGS) entry which is preliminary data.</text>
</comment>
<dbReference type="Proteomes" id="UP000748308">
    <property type="component" value="Unassembled WGS sequence"/>
</dbReference>
<keyword evidence="8" id="KW-0472">Membrane</keyword>
<feature type="domain" description="Flagellar motor switch protein FliG middle" evidence="11">
    <location>
        <begin position="124"/>
        <end position="193"/>
    </location>
</feature>
<evidence type="ECO:0000256" key="2">
    <source>
        <dbReference type="ARBA" id="ARBA00004413"/>
    </source>
</evidence>
<dbReference type="GO" id="GO:0071973">
    <property type="term" value="P:bacterial-type flagellum-dependent cell motility"/>
    <property type="evidence" value="ECO:0007669"/>
    <property type="project" value="InterPro"/>
</dbReference>
<keyword evidence="9" id="KW-0975">Bacterial flagellum</keyword>
<evidence type="ECO:0000256" key="9">
    <source>
        <dbReference type="ARBA" id="ARBA00023143"/>
    </source>
</evidence>
<protein>
    <recommendedName>
        <fullName evidence="4">Flagellar motor switch protein FliG</fullName>
    </recommendedName>
</protein>
<sequence>MAKRAIGTTLADLSGPQKAAILMMTLGSEEAARVMSHLGEGEVEALTAQIARLEGVPHEAVEGVLEEYGNFSAALGKFLQNGPDFAREALARAIGPERAAETVARVQASLDPKGFEVLREIDDEQLLSFVKREHAQTVALILANLKPRQSGRVLSKLDPERQADIVRRVARMENVSPEMIRKVKESLNHLFSNWKRAHSESAGGLETVAELLNNVDRSSGKRILAALEAEDPELAAHVRSLMLTFEDLLKLTDQDLRQVLKEIDSSTLALALKAASDELKEKIFANISQRAAEMLRDEIEFLGPVRLQAVQEAQNQVAEAVLRLDEMGQIALARGGEGDEIIA</sequence>
<evidence type="ECO:0000259" key="11">
    <source>
        <dbReference type="Pfam" id="PF14841"/>
    </source>
</evidence>
<dbReference type="Pfam" id="PF14842">
    <property type="entry name" value="FliG_N"/>
    <property type="match status" value="1"/>
</dbReference>
<evidence type="ECO:0000256" key="4">
    <source>
        <dbReference type="ARBA" id="ARBA00021870"/>
    </source>
</evidence>
<comment type="similarity">
    <text evidence="3">Belongs to the FliG family.</text>
</comment>
<dbReference type="GO" id="GO:0006935">
    <property type="term" value="P:chemotaxis"/>
    <property type="evidence" value="ECO:0007669"/>
    <property type="project" value="UniProtKB-KW"/>
</dbReference>
<dbReference type="EMBL" id="VGIY01000413">
    <property type="protein sequence ID" value="MBM3318598.1"/>
    <property type="molecule type" value="Genomic_DNA"/>
</dbReference>
<dbReference type="InterPro" id="IPR011002">
    <property type="entry name" value="FliG_a-hlx"/>
</dbReference>
<evidence type="ECO:0000256" key="1">
    <source>
        <dbReference type="ARBA" id="ARBA00004117"/>
    </source>
</evidence>
<evidence type="ECO:0000256" key="6">
    <source>
        <dbReference type="ARBA" id="ARBA00022500"/>
    </source>
</evidence>
<organism evidence="13 14">
    <name type="scientific">Eiseniibacteriota bacterium</name>
    <dbReference type="NCBI Taxonomy" id="2212470"/>
    <lineage>
        <taxon>Bacteria</taxon>
        <taxon>Candidatus Eiseniibacteriota</taxon>
    </lineage>
</organism>
<dbReference type="InterPro" id="IPR000090">
    <property type="entry name" value="Flg_Motor_Flig"/>
</dbReference>
<evidence type="ECO:0000259" key="12">
    <source>
        <dbReference type="Pfam" id="PF14842"/>
    </source>
</evidence>
<keyword evidence="6" id="KW-0145">Chemotaxis</keyword>
<gene>
    <name evidence="13" type="primary">fliG</name>
    <name evidence="13" type="ORF">FJY75_12175</name>
</gene>
<dbReference type="Gene3D" id="1.10.220.30">
    <property type="match status" value="3"/>
</dbReference>
<reference evidence="13" key="1">
    <citation type="submission" date="2019-03" db="EMBL/GenBank/DDBJ databases">
        <title>Lake Tanganyika Metagenome-Assembled Genomes (MAGs).</title>
        <authorList>
            <person name="Tran P."/>
        </authorList>
    </citation>
    <scope>NUCLEOTIDE SEQUENCE</scope>
    <source>
        <strain evidence="13">M_DeepCast_400m_m2_100</strain>
    </source>
</reference>
<dbReference type="PANTHER" id="PTHR30534:SF0">
    <property type="entry name" value="FLAGELLAR MOTOR SWITCH PROTEIN FLIG"/>
    <property type="match status" value="1"/>
</dbReference>
<feature type="domain" description="Flagellar motor switch protein FliG N-terminal" evidence="12">
    <location>
        <begin position="13"/>
        <end position="115"/>
    </location>
</feature>
<evidence type="ECO:0000313" key="13">
    <source>
        <dbReference type="EMBL" id="MBM3318598.1"/>
    </source>
</evidence>
<dbReference type="PIRSF" id="PIRSF003161">
    <property type="entry name" value="FliG"/>
    <property type="match status" value="1"/>
</dbReference>
<keyword evidence="13" id="KW-0966">Cell projection</keyword>
<keyword evidence="7" id="KW-0283">Flagellar rotation</keyword>
<dbReference type="Pfam" id="PF14841">
    <property type="entry name" value="FliG_M"/>
    <property type="match status" value="1"/>
</dbReference>
<dbReference type="InterPro" id="IPR028263">
    <property type="entry name" value="FliG_N"/>
</dbReference>
<evidence type="ECO:0000256" key="3">
    <source>
        <dbReference type="ARBA" id="ARBA00010299"/>
    </source>
</evidence>
<name>A0A937XET4_UNCEI</name>
<evidence type="ECO:0000313" key="14">
    <source>
        <dbReference type="Proteomes" id="UP000748308"/>
    </source>
</evidence>
<dbReference type="InterPro" id="IPR032779">
    <property type="entry name" value="FliG_M"/>
</dbReference>
<dbReference type="InterPro" id="IPR023087">
    <property type="entry name" value="Flg_Motor_Flig_C"/>
</dbReference>
<dbReference type="PANTHER" id="PTHR30534">
    <property type="entry name" value="FLAGELLAR MOTOR SWITCH PROTEIN FLIG"/>
    <property type="match status" value="1"/>
</dbReference>
<dbReference type="SUPFAM" id="SSF48029">
    <property type="entry name" value="FliG"/>
    <property type="match status" value="2"/>
</dbReference>
<keyword evidence="5" id="KW-1003">Cell membrane</keyword>
<evidence type="ECO:0000256" key="8">
    <source>
        <dbReference type="ARBA" id="ARBA00023136"/>
    </source>
</evidence>
<keyword evidence="13" id="KW-0282">Flagellum</keyword>
<dbReference type="GO" id="GO:0005886">
    <property type="term" value="C:plasma membrane"/>
    <property type="evidence" value="ECO:0007669"/>
    <property type="project" value="UniProtKB-SubCell"/>
</dbReference>
<dbReference type="Pfam" id="PF01706">
    <property type="entry name" value="FliG_C"/>
    <property type="match status" value="1"/>
</dbReference>
<evidence type="ECO:0000256" key="7">
    <source>
        <dbReference type="ARBA" id="ARBA00022779"/>
    </source>
</evidence>
<comment type="subcellular location">
    <subcellularLocation>
        <location evidence="1">Bacterial flagellum basal body</location>
    </subcellularLocation>
    <subcellularLocation>
        <location evidence="2">Cell membrane</location>
        <topology evidence="2">Peripheral membrane protein</topology>
        <orientation evidence="2">Cytoplasmic side</orientation>
    </subcellularLocation>
</comment>
<proteinExistence type="inferred from homology"/>
<dbReference type="GO" id="GO:0003774">
    <property type="term" value="F:cytoskeletal motor activity"/>
    <property type="evidence" value="ECO:0007669"/>
    <property type="project" value="InterPro"/>
</dbReference>
<dbReference type="AlphaFoldDB" id="A0A937XET4"/>
<dbReference type="GO" id="GO:0009425">
    <property type="term" value="C:bacterial-type flagellum basal body"/>
    <property type="evidence" value="ECO:0007669"/>
    <property type="project" value="UniProtKB-SubCell"/>
</dbReference>
<evidence type="ECO:0000256" key="5">
    <source>
        <dbReference type="ARBA" id="ARBA00022475"/>
    </source>
</evidence>
<feature type="domain" description="Flagellar motor switch protein FliG C-terminal" evidence="10">
    <location>
        <begin position="226"/>
        <end position="332"/>
    </location>
</feature>
<accession>A0A937XET4</accession>
<dbReference type="NCBIfam" id="TIGR00207">
    <property type="entry name" value="fliG"/>
    <property type="match status" value="1"/>
</dbReference>
<dbReference type="PRINTS" id="PR00954">
    <property type="entry name" value="FLGMOTORFLIG"/>
</dbReference>
<keyword evidence="13" id="KW-0969">Cilium</keyword>
<evidence type="ECO:0000259" key="10">
    <source>
        <dbReference type="Pfam" id="PF01706"/>
    </source>
</evidence>